<dbReference type="Pfam" id="PF13377">
    <property type="entry name" value="Peripla_BP_3"/>
    <property type="match status" value="1"/>
</dbReference>
<dbReference type="PATRIC" id="fig|1139996.3.peg.87"/>
<name>S0JR48_9ENTE</name>
<dbReference type="InterPro" id="IPR028082">
    <property type="entry name" value="Peripla_BP_I"/>
</dbReference>
<proteinExistence type="predicted"/>
<evidence type="ECO:0000313" key="6">
    <source>
        <dbReference type="EMBL" id="EOT30393.1"/>
    </source>
</evidence>
<dbReference type="EMBL" id="AHYT01000001">
    <property type="protein sequence ID" value="EOT30393.1"/>
    <property type="molecule type" value="Genomic_DNA"/>
</dbReference>
<keyword evidence="7" id="KW-1185">Reference proteome</keyword>
<accession>S0JR48</accession>
<dbReference type="OrthoDB" id="9796186at2"/>
<dbReference type="InterPro" id="IPR001387">
    <property type="entry name" value="Cro/C1-type_HTH"/>
</dbReference>
<dbReference type="AlphaFoldDB" id="S0JR48"/>
<dbReference type="PANTHER" id="PTHR30146:SF24">
    <property type="entry name" value="XYLOSE OPERON REGULATORY PROTEIN"/>
    <property type="match status" value="1"/>
</dbReference>
<feature type="domain" description="HTH lacI-type" evidence="4">
    <location>
        <begin position="2"/>
        <end position="57"/>
    </location>
</feature>
<evidence type="ECO:0000259" key="4">
    <source>
        <dbReference type="PROSITE" id="PS50932"/>
    </source>
</evidence>
<keyword evidence="3" id="KW-0804">Transcription</keyword>
<evidence type="ECO:0000256" key="2">
    <source>
        <dbReference type="ARBA" id="ARBA00023125"/>
    </source>
</evidence>
<dbReference type="InterPro" id="IPR010982">
    <property type="entry name" value="Lambda_DNA-bd_dom_sf"/>
</dbReference>
<dbReference type="CDD" id="cd01392">
    <property type="entry name" value="HTH_LacI"/>
    <property type="match status" value="1"/>
</dbReference>
<dbReference type="GO" id="GO:0003700">
    <property type="term" value="F:DNA-binding transcription factor activity"/>
    <property type="evidence" value="ECO:0007669"/>
    <property type="project" value="TreeGrafter"/>
</dbReference>
<dbReference type="SMART" id="SM00354">
    <property type="entry name" value="HTH_LACI"/>
    <property type="match status" value="1"/>
</dbReference>
<dbReference type="eggNOG" id="COG1609">
    <property type="taxonomic scope" value="Bacteria"/>
</dbReference>
<dbReference type="HOGENOM" id="CLU_037628_6_2_9"/>
<dbReference type="PANTHER" id="PTHR30146">
    <property type="entry name" value="LACI-RELATED TRANSCRIPTIONAL REPRESSOR"/>
    <property type="match status" value="1"/>
</dbReference>
<dbReference type="SUPFAM" id="SSF47413">
    <property type="entry name" value="lambda repressor-like DNA-binding domains"/>
    <property type="match status" value="1"/>
</dbReference>
<reference evidence="6 7" key="1">
    <citation type="submission" date="2013-03" db="EMBL/GenBank/DDBJ databases">
        <title>The Genome Sequence of Enterococcus saccharolyticus ATCC_43076 (Illumina only assembly).</title>
        <authorList>
            <consortium name="The Broad Institute Genomics Platform"/>
            <consortium name="The Broad Institute Genome Sequencing Center for Infectious Disease"/>
            <person name="Earl A."/>
            <person name="Russ C."/>
            <person name="Gilmore M."/>
            <person name="Surin D."/>
            <person name="Walker B."/>
            <person name="Young S."/>
            <person name="Zeng Q."/>
            <person name="Gargeya S."/>
            <person name="Fitzgerald M."/>
            <person name="Haas B."/>
            <person name="Abouelleil A."/>
            <person name="Allen A.W."/>
            <person name="Alvarado L."/>
            <person name="Arachchi H.M."/>
            <person name="Berlin A.M."/>
            <person name="Chapman S.B."/>
            <person name="Gainer-Dewar J."/>
            <person name="Goldberg J."/>
            <person name="Griggs A."/>
            <person name="Gujja S."/>
            <person name="Hansen M."/>
            <person name="Howarth C."/>
            <person name="Imamovic A."/>
            <person name="Ireland A."/>
            <person name="Larimer J."/>
            <person name="McCowan C."/>
            <person name="Murphy C."/>
            <person name="Pearson M."/>
            <person name="Poon T.W."/>
            <person name="Priest M."/>
            <person name="Roberts A."/>
            <person name="Saif S."/>
            <person name="Shea T."/>
            <person name="Sisk P."/>
            <person name="Sykes S."/>
            <person name="Wortman J."/>
            <person name="Nusbaum C."/>
            <person name="Birren B."/>
        </authorList>
    </citation>
    <scope>NUCLEOTIDE SEQUENCE [LARGE SCALE GENOMIC DNA]</scope>
    <source>
        <strain evidence="6 7">ATCC 43076</strain>
    </source>
</reference>
<dbReference type="RefSeq" id="WP_016173908.1">
    <property type="nucleotide sequence ID" value="NZ_KE136389.1"/>
</dbReference>
<dbReference type="InterPro" id="IPR046335">
    <property type="entry name" value="LacI/GalR-like_sensor"/>
</dbReference>
<gene>
    <name evidence="6" type="ORF">OMQ_00096</name>
</gene>
<evidence type="ECO:0000259" key="5">
    <source>
        <dbReference type="PROSITE" id="PS50943"/>
    </source>
</evidence>
<dbReference type="Proteomes" id="UP000014136">
    <property type="component" value="Unassembled WGS sequence"/>
</dbReference>
<keyword evidence="1" id="KW-0805">Transcription regulation</keyword>
<dbReference type="CDD" id="cd06267">
    <property type="entry name" value="PBP1_LacI_sugar_binding-like"/>
    <property type="match status" value="1"/>
</dbReference>
<evidence type="ECO:0000256" key="3">
    <source>
        <dbReference type="ARBA" id="ARBA00023163"/>
    </source>
</evidence>
<sequence length="340" mass="38269">MPTIKDVANYTGVSPTTVSNVIHGRTSKVSEETKEKVEKALKELKYHSNMGGRLLAKNGSRIIGVIFQDDSAISMHTYDNPYLGEFVQAAETAIRESGYFMMFQRVSSIDEGLKLVQMWDLEGVVLSGTSPKDLQEWTESLNIPIVFLDMYPLHNEAILNIGVDDLKASYEMTHYLVDNGHTEIAFIAFGESFDDWVGVDARRAEGVKKALDEHHLQPHYFIAPKNEEDFAVFIKDFAENYIHQITALFFASDLMAVRAQSVLYNHGWQVPEDFSIVGFDGTLLAKLATPQITTIYQNILQKAEKGIELLIADITGQTIRQRNIQIDSIFLEGQSVKKIK</sequence>
<dbReference type="Pfam" id="PF00356">
    <property type="entry name" value="LacI"/>
    <property type="match status" value="1"/>
</dbReference>
<comment type="caution">
    <text evidence="6">The sequence shown here is derived from an EMBL/GenBank/DDBJ whole genome shotgun (WGS) entry which is preliminary data.</text>
</comment>
<protein>
    <submittedName>
        <fullName evidence="6">Uncharacterized protein</fullName>
    </submittedName>
</protein>
<evidence type="ECO:0000313" key="7">
    <source>
        <dbReference type="Proteomes" id="UP000014136"/>
    </source>
</evidence>
<dbReference type="GO" id="GO:0000976">
    <property type="term" value="F:transcription cis-regulatory region binding"/>
    <property type="evidence" value="ECO:0007669"/>
    <property type="project" value="TreeGrafter"/>
</dbReference>
<dbReference type="SUPFAM" id="SSF53822">
    <property type="entry name" value="Periplasmic binding protein-like I"/>
    <property type="match status" value="1"/>
</dbReference>
<feature type="domain" description="HTH cro/C1-type" evidence="5">
    <location>
        <begin position="3"/>
        <end position="47"/>
    </location>
</feature>
<dbReference type="PROSITE" id="PS50943">
    <property type="entry name" value="HTH_CROC1"/>
    <property type="match status" value="1"/>
</dbReference>
<dbReference type="PROSITE" id="PS00356">
    <property type="entry name" value="HTH_LACI_1"/>
    <property type="match status" value="1"/>
</dbReference>
<dbReference type="Gene3D" id="3.40.50.2300">
    <property type="match status" value="2"/>
</dbReference>
<dbReference type="InterPro" id="IPR000843">
    <property type="entry name" value="HTH_LacI"/>
</dbReference>
<keyword evidence="2" id="KW-0238">DNA-binding</keyword>
<dbReference type="PROSITE" id="PS50932">
    <property type="entry name" value="HTH_LACI_2"/>
    <property type="match status" value="1"/>
</dbReference>
<dbReference type="STRING" id="41997.RV16_GL002317"/>
<organism evidence="6 7">
    <name type="scientific">Enterococcus saccharolyticus subsp. saccharolyticus ATCC 43076</name>
    <dbReference type="NCBI Taxonomy" id="1139996"/>
    <lineage>
        <taxon>Bacteria</taxon>
        <taxon>Bacillati</taxon>
        <taxon>Bacillota</taxon>
        <taxon>Bacilli</taxon>
        <taxon>Lactobacillales</taxon>
        <taxon>Enterococcaceae</taxon>
        <taxon>Enterococcus</taxon>
    </lineage>
</organism>
<dbReference type="Gene3D" id="1.10.260.40">
    <property type="entry name" value="lambda repressor-like DNA-binding domains"/>
    <property type="match status" value="1"/>
</dbReference>
<evidence type="ECO:0000256" key="1">
    <source>
        <dbReference type="ARBA" id="ARBA00023015"/>
    </source>
</evidence>